<accession>A0A172Z4B4</accession>
<dbReference type="PATRIC" id="fig|219572.3.peg.3864"/>
<dbReference type="Proteomes" id="UP000077829">
    <property type="component" value="Chromosome"/>
</dbReference>
<dbReference type="PANTHER" id="PTHR23028:SF53">
    <property type="entry name" value="ACYL_TRANSF_3 DOMAIN-CONTAINING PROTEIN"/>
    <property type="match status" value="1"/>
</dbReference>
<feature type="transmembrane region" description="Helical" evidence="1">
    <location>
        <begin position="130"/>
        <end position="150"/>
    </location>
</feature>
<dbReference type="EMBL" id="CP015600">
    <property type="protein sequence ID" value="ANF87128.1"/>
    <property type="molecule type" value="Genomic_DNA"/>
</dbReference>
<feature type="transmembrane region" description="Helical" evidence="1">
    <location>
        <begin position="256"/>
        <end position="274"/>
    </location>
</feature>
<dbReference type="RefSeq" id="WP_237140855.1">
    <property type="nucleotide sequence ID" value="NZ_CP015600.1"/>
</dbReference>
<evidence type="ECO:0000259" key="2">
    <source>
        <dbReference type="Pfam" id="PF01757"/>
    </source>
</evidence>
<feature type="transmembrane region" description="Helical" evidence="1">
    <location>
        <begin position="351"/>
        <end position="372"/>
    </location>
</feature>
<keyword evidence="3" id="KW-0808">Transferase</keyword>
<feature type="transmembrane region" description="Helical" evidence="1">
    <location>
        <begin position="320"/>
        <end position="339"/>
    </location>
</feature>
<feature type="domain" description="Acyltransferase 3" evidence="2">
    <location>
        <begin position="46"/>
        <end position="365"/>
    </location>
</feature>
<keyword evidence="1" id="KW-0812">Transmembrane</keyword>
<feature type="transmembrane region" description="Helical" evidence="1">
    <location>
        <begin position="88"/>
        <end position="109"/>
    </location>
</feature>
<dbReference type="STRING" id="219572.A7J50_3755"/>
<evidence type="ECO:0000313" key="4">
    <source>
        <dbReference type="Proteomes" id="UP000077829"/>
    </source>
</evidence>
<dbReference type="KEGG" id="panr:A7J50_3755"/>
<keyword evidence="1" id="KW-1133">Transmembrane helix</keyword>
<proteinExistence type="predicted"/>
<keyword evidence="1" id="KW-0472">Membrane</keyword>
<keyword evidence="3" id="KW-0012">Acyltransferase</keyword>
<dbReference type="PANTHER" id="PTHR23028">
    <property type="entry name" value="ACETYLTRANSFERASE"/>
    <property type="match status" value="1"/>
</dbReference>
<reference evidence="3 4" key="1">
    <citation type="submission" date="2016-05" db="EMBL/GenBank/DDBJ databases">
        <title>Complete genome sequence of Pseudomonas antarctica PAMC 27494.</title>
        <authorList>
            <person name="Lee J."/>
        </authorList>
    </citation>
    <scope>NUCLEOTIDE SEQUENCE [LARGE SCALE GENOMIC DNA]</scope>
    <source>
        <strain evidence="3 4">PAMC 27494</strain>
    </source>
</reference>
<feature type="transmembrane region" description="Helical" evidence="1">
    <location>
        <begin position="185"/>
        <end position="209"/>
    </location>
</feature>
<feature type="transmembrane region" description="Helical" evidence="1">
    <location>
        <begin position="215"/>
        <end position="244"/>
    </location>
</feature>
<gene>
    <name evidence="3" type="ORF">A7J50_3755</name>
</gene>
<dbReference type="InterPro" id="IPR002656">
    <property type="entry name" value="Acyl_transf_3_dom"/>
</dbReference>
<sequence>MEPIQALQTSEVWMLLAFLLVCAFIPMLVMSRTVTTLIPEGHMQTRWIDGLRGLAAAIVSLNHAPYVIGNLAVVPKAFYVSPNDDRFLLMSGALGVQMFFCITGLLFAGKILSEKPVDWSDFYAKRVRRVVPAYIAAVLLAIVIAAWFSWPITQSPTEMLAATPNLFSFGLLYMPTINGFNFSRLLGVTWTLAIEWRFYFVLPLIYLAVKKSKKATFTAIIAFAIADLSISGVSSWSFFIPGALCSLIAGKNFGRNVRVIAGVVALAAVVFIYYRSGQKTNYGLEQWLCVSVLFTALTISRPSILNLKVFVGMGTVSYSFYLLHSMLLFAVLGAVNFYVVDLGTLSIAKYAMLAGGTLALATIVSTASYLLIEDRYMHKPSKSKVAATRYSVAAK</sequence>
<evidence type="ECO:0000313" key="3">
    <source>
        <dbReference type="EMBL" id="ANF87128.1"/>
    </source>
</evidence>
<name>A0A172Z4B4_9PSED</name>
<dbReference type="InterPro" id="IPR050879">
    <property type="entry name" value="Acyltransferase_3"/>
</dbReference>
<dbReference type="GO" id="GO:0009103">
    <property type="term" value="P:lipopolysaccharide biosynthetic process"/>
    <property type="evidence" value="ECO:0007669"/>
    <property type="project" value="TreeGrafter"/>
</dbReference>
<feature type="transmembrane region" description="Helical" evidence="1">
    <location>
        <begin position="51"/>
        <end position="68"/>
    </location>
</feature>
<dbReference type="Pfam" id="PF01757">
    <property type="entry name" value="Acyl_transf_3"/>
    <property type="match status" value="1"/>
</dbReference>
<protein>
    <submittedName>
        <fullName evidence="3">Acyltransferase</fullName>
    </submittedName>
</protein>
<dbReference type="GO" id="GO:0016020">
    <property type="term" value="C:membrane"/>
    <property type="evidence" value="ECO:0007669"/>
    <property type="project" value="TreeGrafter"/>
</dbReference>
<dbReference type="AlphaFoldDB" id="A0A172Z4B4"/>
<evidence type="ECO:0000256" key="1">
    <source>
        <dbReference type="SAM" id="Phobius"/>
    </source>
</evidence>
<feature type="transmembrane region" description="Helical" evidence="1">
    <location>
        <begin position="12"/>
        <end position="30"/>
    </location>
</feature>
<dbReference type="GO" id="GO:0016747">
    <property type="term" value="F:acyltransferase activity, transferring groups other than amino-acyl groups"/>
    <property type="evidence" value="ECO:0007669"/>
    <property type="project" value="InterPro"/>
</dbReference>
<organism evidence="3 4">
    <name type="scientific">Pseudomonas antarctica</name>
    <dbReference type="NCBI Taxonomy" id="219572"/>
    <lineage>
        <taxon>Bacteria</taxon>
        <taxon>Pseudomonadati</taxon>
        <taxon>Pseudomonadota</taxon>
        <taxon>Gammaproteobacteria</taxon>
        <taxon>Pseudomonadales</taxon>
        <taxon>Pseudomonadaceae</taxon>
        <taxon>Pseudomonas</taxon>
    </lineage>
</organism>